<reference evidence="1" key="1">
    <citation type="submission" date="2014-09" db="EMBL/GenBank/DDBJ databases">
        <authorList>
            <person name="Magalhaes I.L.F."/>
            <person name="Oliveira U."/>
            <person name="Santos F.R."/>
            <person name="Vidigal T.H.D.A."/>
            <person name="Brescovit A.D."/>
            <person name="Santos A.J."/>
        </authorList>
    </citation>
    <scope>NUCLEOTIDE SEQUENCE</scope>
    <source>
        <tissue evidence="1">Shoot tissue taken approximately 20 cm above the soil surface</tissue>
    </source>
</reference>
<reference evidence="1" key="2">
    <citation type="journal article" date="2015" name="Data Brief">
        <title>Shoot transcriptome of the giant reed, Arundo donax.</title>
        <authorList>
            <person name="Barrero R.A."/>
            <person name="Guerrero F.D."/>
            <person name="Moolhuijzen P."/>
            <person name="Goolsby J.A."/>
            <person name="Tidwell J."/>
            <person name="Bellgard S.E."/>
            <person name="Bellgard M.I."/>
        </authorList>
    </citation>
    <scope>NUCLEOTIDE SEQUENCE</scope>
    <source>
        <tissue evidence="1">Shoot tissue taken approximately 20 cm above the soil surface</tissue>
    </source>
</reference>
<proteinExistence type="predicted"/>
<accession>A0A0A8YCJ1</accession>
<dbReference type="EMBL" id="GBRH01274675">
    <property type="protein sequence ID" value="JAD23220.1"/>
    <property type="molecule type" value="Transcribed_RNA"/>
</dbReference>
<name>A0A0A8YCJ1_ARUDO</name>
<organism evidence="1">
    <name type="scientific">Arundo donax</name>
    <name type="common">Giant reed</name>
    <name type="synonym">Donax arundinaceus</name>
    <dbReference type="NCBI Taxonomy" id="35708"/>
    <lineage>
        <taxon>Eukaryota</taxon>
        <taxon>Viridiplantae</taxon>
        <taxon>Streptophyta</taxon>
        <taxon>Embryophyta</taxon>
        <taxon>Tracheophyta</taxon>
        <taxon>Spermatophyta</taxon>
        <taxon>Magnoliopsida</taxon>
        <taxon>Liliopsida</taxon>
        <taxon>Poales</taxon>
        <taxon>Poaceae</taxon>
        <taxon>PACMAD clade</taxon>
        <taxon>Arundinoideae</taxon>
        <taxon>Arundineae</taxon>
        <taxon>Arundo</taxon>
    </lineage>
</organism>
<evidence type="ECO:0000313" key="1">
    <source>
        <dbReference type="EMBL" id="JAD23220.1"/>
    </source>
</evidence>
<protein>
    <submittedName>
        <fullName evidence="1">Uncharacterized protein</fullName>
    </submittedName>
</protein>
<sequence length="90" mass="10492">MLSFAISSSFILVFHGSHEDWLQTCTKCAFLIPRRSLENPEILLLIKVKQSKLYRKIIKRIRNLPSISTREQGRDLSQLPVLEPHLIMTF</sequence>
<dbReference type="AlphaFoldDB" id="A0A0A8YCJ1"/>